<reference evidence="1" key="2">
    <citation type="submission" date="2023-05" db="EMBL/GenBank/DDBJ databases">
        <authorList>
            <consortium name="Lawrence Berkeley National Laboratory"/>
            <person name="Steindorff A."/>
            <person name="Hensen N."/>
            <person name="Bonometti L."/>
            <person name="Westerberg I."/>
            <person name="Brannstrom I.O."/>
            <person name="Guillou S."/>
            <person name="Cros-Aarteil S."/>
            <person name="Calhoun S."/>
            <person name="Haridas S."/>
            <person name="Kuo A."/>
            <person name="Mondo S."/>
            <person name="Pangilinan J."/>
            <person name="Riley R."/>
            <person name="Labutti K."/>
            <person name="Andreopoulos B."/>
            <person name="Lipzen A."/>
            <person name="Chen C."/>
            <person name="Yanf M."/>
            <person name="Daum C."/>
            <person name="Ng V."/>
            <person name="Clum A."/>
            <person name="Ohm R."/>
            <person name="Martin F."/>
            <person name="Silar P."/>
            <person name="Natvig D."/>
            <person name="Lalanne C."/>
            <person name="Gautier V."/>
            <person name="Ament-Velasquez S.L."/>
            <person name="Kruys A."/>
            <person name="Hutchinson M.I."/>
            <person name="Powell A.J."/>
            <person name="Barry K."/>
            <person name="Miller A.N."/>
            <person name="Grigoriev I.V."/>
            <person name="Debuchy R."/>
            <person name="Gladieux P."/>
            <person name="Thoren M.H."/>
            <person name="Johannesson H."/>
        </authorList>
    </citation>
    <scope>NUCLEOTIDE SEQUENCE</scope>
    <source>
        <strain evidence="1">PSN243</strain>
    </source>
</reference>
<dbReference type="InterPro" id="IPR024079">
    <property type="entry name" value="MetalloPept_cat_dom_sf"/>
</dbReference>
<dbReference type="GO" id="GO:0008237">
    <property type="term" value="F:metallopeptidase activity"/>
    <property type="evidence" value="ECO:0007669"/>
    <property type="project" value="InterPro"/>
</dbReference>
<dbReference type="EMBL" id="MU865951">
    <property type="protein sequence ID" value="KAK4447189.1"/>
    <property type="molecule type" value="Genomic_DNA"/>
</dbReference>
<evidence type="ECO:0000313" key="2">
    <source>
        <dbReference type="Proteomes" id="UP001321760"/>
    </source>
</evidence>
<reference evidence="1" key="1">
    <citation type="journal article" date="2023" name="Mol. Phylogenet. Evol.">
        <title>Genome-scale phylogeny and comparative genomics of the fungal order Sordariales.</title>
        <authorList>
            <person name="Hensen N."/>
            <person name="Bonometti L."/>
            <person name="Westerberg I."/>
            <person name="Brannstrom I.O."/>
            <person name="Guillou S."/>
            <person name="Cros-Aarteil S."/>
            <person name="Calhoun S."/>
            <person name="Haridas S."/>
            <person name="Kuo A."/>
            <person name="Mondo S."/>
            <person name="Pangilinan J."/>
            <person name="Riley R."/>
            <person name="LaButti K."/>
            <person name="Andreopoulos B."/>
            <person name="Lipzen A."/>
            <person name="Chen C."/>
            <person name="Yan M."/>
            <person name="Daum C."/>
            <person name="Ng V."/>
            <person name="Clum A."/>
            <person name="Steindorff A."/>
            <person name="Ohm R.A."/>
            <person name="Martin F."/>
            <person name="Silar P."/>
            <person name="Natvig D.O."/>
            <person name="Lalanne C."/>
            <person name="Gautier V."/>
            <person name="Ament-Velasquez S.L."/>
            <person name="Kruys A."/>
            <person name="Hutchinson M.I."/>
            <person name="Powell A.J."/>
            <person name="Barry K."/>
            <person name="Miller A.N."/>
            <person name="Grigoriev I.V."/>
            <person name="Debuchy R."/>
            <person name="Gladieux P."/>
            <person name="Hiltunen Thoren M."/>
            <person name="Johannesson H."/>
        </authorList>
    </citation>
    <scope>NUCLEOTIDE SEQUENCE</scope>
    <source>
        <strain evidence="1">PSN243</strain>
    </source>
</reference>
<dbReference type="Gene3D" id="3.40.390.10">
    <property type="entry name" value="Collagenase (Catalytic Domain)"/>
    <property type="match status" value="1"/>
</dbReference>
<gene>
    <name evidence="1" type="ORF">QBC34DRAFT_382437</name>
</gene>
<organism evidence="1 2">
    <name type="scientific">Podospora aff. communis PSN243</name>
    <dbReference type="NCBI Taxonomy" id="3040156"/>
    <lineage>
        <taxon>Eukaryota</taxon>
        <taxon>Fungi</taxon>
        <taxon>Dikarya</taxon>
        <taxon>Ascomycota</taxon>
        <taxon>Pezizomycotina</taxon>
        <taxon>Sordariomycetes</taxon>
        <taxon>Sordariomycetidae</taxon>
        <taxon>Sordariales</taxon>
        <taxon>Podosporaceae</taxon>
        <taxon>Podospora</taxon>
    </lineage>
</organism>
<comment type="caution">
    <text evidence="1">The sequence shown here is derived from an EMBL/GenBank/DDBJ whole genome shotgun (WGS) entry which is preliminary data.</text>
</comment>
<dbReference type="Proteomes" id="UP001321760">
    <property type="component" value="Unassembled WGS sequence"/>
</dbReference>
<dbReference type="AlphaFoldDB" id="A0AAV9GGA4"/>
<protein>
    <recommendedName>
        <fullName evidence="3">Lysine-specific metallo-endopeptidase domain-containing protein</fullName>
    </recommendedName>
</protein>
<keyword evidence="2" id="KW-1185">Reference proteome</keyword>
<sequence length="327" mass="36889">MAQRWILHESCFNDDAWDKALTDSFKEAVEIAGIAAEVLENDIQDPKVQSMVGYILGDTNVAQSVNIAKGEYYFRNVAKYNKEQNTDLDLPSDITNNDLRIYCDKTPWELQGSRATLWKNGVTKYLKGEREYNIMRDCFEKRVPDPGDNLASAVTTSSNVIDKPRYLGVYETWQQGGMLGPQPDVREFSVEAPRIENTMNICMWYLTAVRNPTNRHNVFYGITDAAIANVQKPEFQERLGSSKQIDVLAETMGGLLLHELTHTNLGGLAYDDGRPSGCYGWECVKRLKNIHNSDSVKILGICMFLFRKGFWVDENGVVLGEPKPAPS</sequence>
<evidence type="ECO:0008006" key="3">
    <source>
        <dbReference type="Google" id="ProtNLM"/>
    </source>
</evidence>
<evidence type="ECO:0000313" key="1">
    <source>
        <dbReference type="EMBL" id="KAK4447189.1"/>
    </source>
</evidence>
<name>A0AAV9GGA4_9PEZI</name>
<accession>A0AAV9GGA4</accession>
<proteinExistence type="predicted"/>